<accession>A0AAU9P5S6</accession>
<gene>
    <name evidence="1" type="ORF">LVIROSA_LOCUS31191</name>
</gene>
<sequence>MSGFTHKAGNRSNFPTSIQEIRSSITQICVLISNIRINPRNHGFFEESNFTKIQGVIEANDLQKEQGSSYLGIKVYCSNAKELEVLVIPLLMIYKQEGYSGKSSTVGYCGY</sequence>
<name>A0AAU9P5S6_9ASTR</name>
<keyword evidence="2" id="KW-1185">Reference proteome</keyword>
<organism evidence="1 2">
    <name type="scientific">Lactuca virosa</name>
    <dbReference type="NCBI Taxonomy" id="75947"/>
    <lineage>
        <taxon>Eukaryota</taxon>
        <taxon>Viridiplantae</taxon>
        <taxon>Streptophyta</taxon>
        <taxon>Embryophyta</taxon>
        <taxon>Tracheophyta</taxon>
        <taxon>Spermatophyta</taxon>
        <taxon>Magnoliopsida</taxon>
        <taxon>eudicotyledons</taxon>
        <taxon>Gunneridae</taxon>
        <taxon>Pentapetalae</taxon>
        <taxon>asterids</taxon>
        <taxon>campanulids</taxon>
        <taxon>Asterales</taxon>
        <taxon>Asteraceae</taxon>
        <taxon>Cichorioideae</taxon>
        <taxon>Cichorieae</taxon>
        <taxon>Lactucinae</taxon>
        <taxon>Lactuca</taxon>
    </lineage>
</organism>
<dbReference type="Proteomes" id="UP001157418">
    <property type="component" value="Unassembled WGS sequence"/>
</dbReference>
<dbReference type="EMBL" id="CAKMRJ010005523">
    <property type="protein sequence ID" value="CAH1445430.1"/>
    <property type="molecule type" value="Genomic_DNA"/>
</dbReference>
<evidence type="ECO:0000313" key="1">
    <source>
        <dbReference type="EMBL" id="CAH1445430.1"/>
    </source>
</evidence>
<reference evidence="1 2" key="1">
    <citation type="submission" date="2022-01" db="EMBL/GenBank/DDBJ databases">
        <authorList>
            <person name="Xiong W."/>
            <person name="Schranz E."/>
        </authorList>
    </citation>
    <scope>NUCLEOTIDE SEQUENCE [LARGE SCALE GENOMIC DNA]</scope>
</reference>
<comment type="caution">
    <text evidence="1">The sequence shown here is derived from an EMBL/GenBank/DDBJ whole genome shotgun (WGS) entry which is preliminary data.</text>
</comment>
<proteinExistence type="predicted"/>
<dbReference type="AlphaFoldDB" id="A0AAU9P5S6"/>
<protein>
    <submittedName>
        <fullName evidence="1">Uncharacterized protein</fullName>
    </submittedName>
</protein>
<evidence type="ECO:0000313" key="2">
    <source>
        <dbReference type="Proteomes" id="UP001157418"/>
    </source>
</evidence>